<proteinExistence type="predicted"/>
<reference evidence="2" key="1">
    <citation type="submission" date="2023-06" db="EMBL/GenBank/DDBJ databases">
        <title>Genome-scale phylogeny and comparative genomics of the fungal order Sordariales.</title>
        <authorList>
            <consortium name="Lawrence Berkeley National Laboratory"/>
            <person name="Hensen N."/>
            <person name="Bonometti L."/>
            <person name="Westerberg I."/>
            <person name="Brannstrom I.O."/>
            <person name="Guillou S."/>
            <person name="Cros-Aarteil S."/>
            <person name="Calhoun S."/>
            <person name="Haridas S."/>
            <person name="Kuo A."/>
            <person name="Mondo S."/>
            <person name="Pangilinan J."/>
            <person name="Riley R."/>
            <person name="Labutti K."/>
            <person name="Andreopoulos B."/>
            <person name="Lipzen A."/>
            <person name="Chen C."/>
            <person name="Yanf M."/>
            <person name="Daum C."/>
            <person name="Ng V."/>
            <person name="Clum A."/>
            <person name="Steindorff A."/>
            <person name="Ohm R."/>
            <person name="Martin F."/>
            <person name="Silar P."/>
            <person name="Natvig D."/>
            <person name="Lalanne C."/>
            <person name="Gautier V."/>
            <person name="Ament-Velasquez S.L."/>
            <person name="Kruys A."/>
            <person name="Hutchinson M.I."/>
            <person name="Powell A.J."/>
            <person name="Barry K."/>
            <person name="Miller A.N."/>
            <person name="Grigoriev I.V."/>
            <person name="Debuchy R."/>
            <person name="Gladieux P."/>
            <person name="Thoren M.H."/>
            <person name="Johannesson H."/>
        </authorList>
    </citation>
    <scope>NUCLEOTIDE SEQUENCE</scope>
    <source>
        <strain evidence="2">PSN4</strain>
    </source>
</reference>
<evidence type="ECO:0000313" key="3">
    <source>
        <dbReference type="Proteomes" id="UP001239445"/>
    </source>
</evidence>
<dbReference type="Proteomes" id="UP001239445">
    <property type="component" value="Unassembled WGS sequence"/>
</dbReference>
<sequence length="298" mass="31884">MTRKTHGGQTNTRTATSIHSGNAGGHLVMCPPFRNPEVHAPGGEGGHKTQNMTSQLGVNRSVSSSGGGCWWPRHRGPAQEGEAWGTRMPGRRISSRPHGAQDGRVSGRERGISRLENQGLCCWFSRLFWHLQNVKKANEGGRQRLWMTSHLLVPVSHAALTSDIGIPYPVPDKQRDSPACSGAHVSEMCVNANWSSLGTGTTVWGDGWKDGILSRLCSSQSSYSYPPYLPLVIEIIVGGARKNTGNVVIGPKPAGLLTFYPRASAVIRSLLPNSEVAMLIPICGAAAGFLGIGGFDLD</sequence>
<feature type="compositionally biased region" description="Basic and acidic residues" evidence="1">
    <location>
        <begin position="99"/>
        <end position="108"/>
    </location>
</feature>
<protein>
    <submittedName>
        <fullName evidence="2">Uncharacterized protein</fullName>
    </submittedName>
</protein>
<keyword evidence="3" id="KW-1185">Reference proteome</keyword>
<accession>A0AAJ0FCD2</accession>
<evidence type="ECO:0000313" key="2">
    <source>
        <dbReference type="EMBL" id="KAK1758233.1"/>
    </source>
</evidence>
<feature type="region of interest" description="Disordered" evidence="1">
    <location>
        <begin position="1"/>
        <end position="25"/>
    </location>
</feature>
<comment type="caution">
    <text evidence="2">The sequence shown here is derived from an EMBL/GenBank/DDBJ whole genome shotgun (WGS) entry which is preliminary data.</text>
</comment>
<evidence type="ECO:0000256" key="1">
    <source>
        <dbReference type="SAM" id="MobiDB-lite"/>
    </source>
</evidence>
<gene>
    <name evidence="2" type="ORF">QBC47DRAFT_134718</name>
</gene>
<organism evidence="2 3">
    <name type="scientific">Echria macrotheca</name>
    <dbReference type="NCBI Taxonomy" id="438768"/>
    <lineage>
        <taxon>Eukaryota</taxon>
        <taxon>Fungi</taxon>
        <taxon>Dikarya</taxon>
        <taxon>Ascomycota</taxon>
        <taxon>Pezizomycotina</taxon>
        <taxon>Sordariomycetes</taxon>
        <taxon>Sordariomycetidae</taxon>
        <taxon>Sordariales</taxon>
        <taxon>Schizotheciaceae</taxon>
        <taxon>Echria</taxon>
    </lineage>
</organism>
<feature type="region of interest" description="Disordered" evidence="1">
    <location>
        <begin position="67"/>
        <end position="108"/>
    </location>
</feature>
<name>A0AAJ0FCD2_9PEZI</name>
<dbReference type="EMBL" id="MU839829">
    <property type="protein sequence ID" value="KAK1758233.1"/>
    <property type="molecule type" value="Genomic_DNA"/>
</dbReference>
<feature type="compositionally biased region" description="Polar residues" evidence="1">
    <location>
        <begin position="7"/>
        <end position="20"/>
    </location>
</feature>
<dbReference type="AlphaFoldDB" id="A0AAJ0FCD2"/>